<evidence type="ECO:0000313" key="2">
    <source>
        <dbReference type="Proteomes" id="UP000433577"/>
    </source>
</evidence>
<dbReference type="AlphaFoldDB" id="A0A7Z2JKF5"/>
<reference evidence="1 2" key="1">
    <citation type="submission" date="2019-12" db="EMBL/GenBank/DDBJ databases">
        <title>Paraburkholderia acidiphila 7Q-K02 sp. nov and Paraburkholderia acidisoli DHF22 sp. nov., two strains isolated from forest soil.</title>
        <authorList>
            <person name="Gao Z."/>
            <person name="Qiu L."/>
        </authorList>
    </citation>
    <scope>NUCLEOTIDE SEQUENCE [LARGE SCALE GENOMIC DNA]</scope>
    <source>
        <strain evidence="1 2">DHF22</strain>
    </source>
</reference>
<dbReference type="RefSeq" id="WP_158957727.1">
    <property type="nucleotide sequence ID" value="NZ_CP046916.1"/>
</dbReference>
<organism evidence="1 2">
    <name type="scientific">Paraburkholderia acidisoli</name>
    <dbReference type="NCBI Taxonomy" id="2571748"/>
    <lineage>
        <taxon>Bacteria</taxon>
        <taxon>Pseudomonadati</taxon>
        <taxon>Pseudomonadota</taxon>
        <taxon>Betaproteobacteria</taxon>
        <taxon>Burkholderiales</taxon>
        <taxon>Burkholderiaceae</taxon>
        <taxon>Paraburkholderia</taxon>
    </lineage>
</organism>
<keyword evidence="2" id="KW-1185">Reference proteome</keyword>
<dbReference type="KEGG" id="pacs:FAZ98_32010"/>
<dbReference type="OrthoDB" id="8811566at2"/>
<protein>
    <submittedName>
        <fullName evidence="1">Uncharacterized protein</fullName>
    </submittedName>
</protein>
<sequence length="99" mass="11061">MTNDEIAAIWNGMPGGYDGFCKTWGFIQFARRILEVANIQSTTDGERYRTLRDPGCPENGTVYACVYVHAPGTIPYQRAVVGRELDSVIDFAIAQKQEE</sequence>
<evidence type="ECO:0000313" key="1">
    <source>
        <dbReference type="EMBL" id="QGZ66410.1"/>
    </source>
</evidence>
<proteinExistence type="predicted"/>
<name>A0A7Z2JKF5_9BURK</name>
<gene>
    <name evidence="1" type="ORF">FAZ98_32010</name>
</gene>
<accession>A0A7Z2JKF5</accession>
<dbReference type="Proteomes" id="UP000433577">
    <property type="component" value="Chromosome 4"/>
</dbReference>
<dbReference type="EMBL" id="CP046916">
    <property type="protein sequence ID" value="QGZ66410.1"/>
    <property type="molecule type" value="Genomic_DNA"/>
</dbReference>